<dbReference type="InterPro" id="IPR050469">
    <property type="entry name" value="Diguanylate_Cyclase"/>
</dbReference>
<dbReference type="NCBIfam" id="TIGR00254">
    <property type="entry name" value="GGDEF"/>
    <property type="match status" value="1"/>
</dbReference>
<name>A0A6F8V7E2_9PROT</name>
<dbReference type="RefSeq" id="WP_173058836.1">
    <property type="nucleotide sequence ID" value="NZ_AP022853.1"/>
</dbReference>
<dbReference type="PROSITE" id="PS50887">
    <property type="entry name" value="GGDEF"/>
    <property type="match status" value="1"/>
</dbReference>
<evidence type="ECO:0000313" key="4">
    <source>
        <dbReference type="EMBL" id="BCB25230.1"/>
    </source>
</evidence>
<dbReference type="KEGG" id="slac:SKTS_01160"/>
<dbReference type="FunFam" id="3.30.70.270:FF:000001">
    <property type="entry name" value="Diguanylate cyclase domain protein"/>
    <property type="match status" value="1"/>
</dbReference>
<sequence length="307" mass="34095">MSPQNPTDIARAALYQLTEDGLPPTPENYGKYYRKVSGEEAPQEQVDQNTCGPLLTMIRDMLGEASERTGTLASDLQSHNKTIKSSIDDLSQAQEKKRMLQLLGTILTTTTSIHSSVEDAHLDLAATKMALEHIKNELQESRHLMQEDWLTGAQNRRAMDMVLTKEVARAQRSATKLTVAMLDLDYFKRINDEFGHDAGDKLLQHLTLITKAVLREADSLIRYGGEEFLIILPETDINGAQFVMDRLKQAFQKTPLAYDGKPIPVTFSAGLARLTSDENGHALVMRADAALYEAKHAGRNCVKIAAD</sequence>
<dbReference type="GO" id="GO:0052621">
    <property type="term" value="F:diguanylate cyclase activity"/>
    <property type="evidence" value="ECO:0007669"/>
    <property type="project" value="UniProtKB-EC"/>
</dbReference>
<dbReference type="Proteomes" id="UP000502260">
    <property type="component" value="Chromosome"/>
</dbReference>
<dbReference type="EMBL" id="AP022853">
    <property type="protein sequence ID" value="BCB25230.1"/>
    <property type="molecule type" value="Genomic_DNA"/>
</dbReference>
<dbReference type="EC" id="2.7.7.65" evidence="1"/>
<accession>A0A6F8V7E2</accession>
<gene>
    <name evidence="4" type="ORF">SKTS_01160</name>
</gene>
<dbReference type="PANTHER" id="PTHR45138:SF9">
    <property type="entry name" value="DIGUANYLATE CYCLASE DGCM-RELATED"/>
    <property type="match status" value="1"/>
</dbReference>
<dbReference type="Gene3D" id="3.30.70.270">
    <property type="match status" value="1"/>
</dbReference>
<dbReference type="Pfam" id="PF00990">
    <property type="entry name" value="GGDEF"/>
    <property type="match status" value="1"/>
</dbReference>
<dbReference type="AlphaFoldDB" id="A0A6F8V7E2"/>
<evidence type="ECO:0000259" key="3">
    <source>
        <dbReference type="PROSITE" id="PS50887"/>
    </source>
</evidence>
<organism evidence="4 5">
    <name type="scientific">Sulfurimicrobium lacus</name>
    <dbReference type="NCBI Taxonomy" id="2715678"/>
    <lineage>
        <taxon>Bacteria</taxon>
        <taxon>Pseudomonadati</taxon>
        <taxon>Pseudomonadota</taxon>
        <taxon>Betaproteobacteria</taxon>
        <taxon>Nitrosomonadales</taxon>
        <taxon>Sulfuricellaceae</taxon>
        <taxon>Sulfurimicrobium</taxon>
    </lineage>
</organism>
<dbReference type="PANTHER" id="PTHR45138">
    <property type="entry name" value="REGULATORY COMPONENTS OF SENSORY TRANSDUCTION SYSTEM"/>
    <property type="match status" value="1"/>
</dbReference>
<dbReference type="CDD" id="cd01949">
    <property type="entry name" value="GGDEF"/>
    <property type="match status" value="1"/>
</dbReference>
<evidence type="ECO:0000256" key="1">
    <source>
        <dbReference type="ARBA" id="ARBA00012528"/>
    </source>
</evidence>
<evidence type="ECO:0000313" key="5">
    <source>
        <dbReference type="Proteomes" id="UP000502260"/>
    </source>
</evidence>
<evidence type="ECO:0000256" key="2">
    <source>
        <dbReference type="ARBA" id="ARBA00034247"/>
    </source>
</evidence>
<proteinExistence type="predicted"/>
<feature type="domain" description="GGDEF" evidence="3">
    <location>
        <begin position="175"/>
        <end position="307"/>
    </location>
</feature>
<protein>
    <recommendedName>
        <fullName evidence="1">diguanylate cyclase</fullName>
        <ecNumber evidence="1">2.7.7.65</ecNumber>
    </recommendedName>
</protein>
<dbReference type="SUPFAM" id="SSF55073">
    <property type="entry name" value="Nucleotide cyclase"/>
    <property type="match status" value="1"/>
</dbReference>
<dbReference type="InterPro" id="IPR029787">
    <property type="entry name" value="Nucleotide_cyclase"/>
</dbReference>
<comment type="catalytic activity">
    <reaction evidence="2">
        <text>2 GTP = 3',3'-c-di-GMP + 2 diphosphate</text>
        <dbReference type="Rhea" id="RHEA:24898"/>
        <dbReference type="ChEBI" id="CHEBI:33019"/>
        <dbReference type="ChEBI" id="CHEBI:37565"/>
        <dbReference type="ChEBI" id="CHEBI:58805"/>
        <dbReference type="EC" id="2.7.7.65"/>
    </reaction>
</comment>
<dbReference type="InterPro" id="IPR043128">
    <property type="entry name" value="Rev_trsase/Diguanyl_cyclase"/>
</dbReference>
<reference evidence="5" key="1">
    <citation type="submission" date="2020-03" db="EMBL/GenBank/DDBJ databases">
        <title>Complete genome sequence of sulfur-oxidizing bacterium skT11.</title>
        <authorList>
            <person name="Kanda M."/>
            <person name="Kojima H."/>
            <person name="Fukui M."/>
        </authorList>
    </citation>
    <scope>NUCLEOTIDE SEQUENCE [LARGE SCALE GENOMIC DNA]</scope>
    <source>
        <strain evidence="5">skT11</strain>
    </source>
</reference>
<dbReference type="SMART" id="SM00267">
    <property type="entry name" value="GGDEF"/>
    <property type="match status" value="1"/>
</dbReference>
<dbReference type="InterPro" id="IPR000160">
    <property type="entry name" value="GGDEF_dom"/>
</dbReference>
<keyword evidence="5" id="KW-1185">Reference proteome</keyword>